<dbReference type="Proteomes" id="UP001138540">
    <property type="component" value="Unassembled WGS sequence"/>
</dbReference>
<dbReference type="RefSeq" id="WP_184151271.1">
    <property type="nucleotide sequence ID" value="NZ_JACHKA010000001.1"/>
</dbReference>
<reference evidence="3 4" key="1">
    <citation type="submission" date="2020-08" db="EMBL/GenBank/DDBJ databases">
        <title>Exploring microbial biodiversity for novel pathways involved in the catabolism of aromatic compounds derived from lignin.</title>
        <authorList>
            <person name="Elkins J."/>
        </authorList>
    </citation>
    <scope>NUCLEOTIDE SEQUENCE [LARGE SCALE GENOMIC DNA]</scope>
    <source>
        <strain evidence="3 4">B1D3A</strain>
    </source>
</reference>
<comment type="caution">
    <text evidence="3">The sequence shown here is derived from an EMBL/GenBank/DDBJ whole genome shotgun (WGS) entry which is preliminary data.</text>
</comment>
<name>A0ABR6ND49_9SPHN</name>
<organism evidence="3 4">
    <name type="scientific">Sphingobium lignivorans</name>
    <dbReference type="NCBI Taxonomy" id="2735886"/>
    <lineage>
        <taxon>Bacteria</taxon>
        <taxon>Pseudomonadati</taxon>
        <taxon>Pseudomonadota</taxon>
        <taxon>Alphaproteobacteria</taxon>
        <taxon>Sphingomonadales</taxon>
        <taxon>Sphingomonadaceae</taxon>
        <taxon>Sphingobium</taxon>
    </lineage>
</organism>
<feature type="domain" description="DUF8021" evidence="2">
    <location>
        <begin position="172"/>
        <end position="322"/>
    </location>
</feature>
<evidence type="ECO:0000256" key="1">
    <source>
        <dbReference type="SAM" id="SignalP"/>
    </source>
</evidence>
<keyword evidence="4" id="KW-1185">Reference proteome</keyword>
<evidence type="ECO:0000259" key="2">
    <source>
        <dbReference type="Pfam" id="PF26061"/>
    </source>
</evidence>
<sequence>MRHQIYRWPMRLLATAGVAVLGGLPVAAQAPGEPSAVNIPTCDRACLIGHVRGYMAALAKRDPAAVRFAPDVRFTENNALVPIGKGLWSSISKVAPNALEVADPLTRQAAWFGVVWEHGEPAYYAMRLKVDDGAISEVETVVHRKTGLPAPFGDPDKVEHDPEFENVLPPEQRRPRQRLIAVAQSYFNTVELNDGMVFAPFSEDCGRLENGISTTAPGKGPSAAPGERNGNAAAIASGCLEQFKLGIYRINKRIRERRFPIVDEERGVVVATGFFDHDNERDRYLLTNGMEMKTALKWPNSISLIEAFRVKNGEIQRIEAVFTYVPYFMHNPWATGRAHGEVGE</sequence>
<evidence type="ECO:0000313" key="3">
    <source>
        <dbReference type="EMBL" id="MBB5985187.1"/>
    </source>
</evidence>
<accession>A0ABR6ND49</accession>
<keyword evidence="1" id="KW-0732">Signal</keyword>
<feature type="chain" id="PRO_5046854923" description="DUF8021 domain-containing protein" evidence="1">
    <location>
        <begin position="31"/>
        <end position="344"/>
    </location>
</feature>
<protein>
    <recommendedName>
        <fullName evidence="2">DUF8021 domain-containing protein</fullName>
    </recommendedName>
</protein>
<dbReference type="EMBL" id="JACHKA010000001">
    <property type="protein sequence ID" value="MBB5985187.1"/>
    <property type="molecule type" value="Genomic_DNA"/>
</dbReference>
<feature type="signal peptide" evidence="1">
    <location>
        <begin position="1"/>
        <end position="30"/>
    </location>
</feature>
<dbReference type="Pfam" id="PF26061">
    <property type="entry name" value="DUF8021"/>
    <property type="match status" value="1"/>
</dbReference>
<dbReference type="InterPro" id="IPR058334">
    <property type="entry name" value="DUF8021"/>
</dbReference>
<evidence type="ECO:0000313" key="4">
    <source>
        <dbReference type="Proteomes" id="UP001138540"/>
    </source>
</evidence>
<proteinExistence type="predicted"/>
<gene>
    <name evidence="3" type="ORF">HNP60_001161</name>
</gene>